<evidence type="ECO:0000313" key="3">
    <source>
        <dbReference type="EMBL" id="VUC29324.1"/>
    </source>
</evidence>
<gene>
    <name evidence="3" type="ORF">CLO192961_LOCUS258254</name>
</gene>
<organism evidence="3 4">
    <name type="scientific">Bionectria ochroleuca</name>
    <name type="common">Gliocladium roseum</name>
    <dbReference type="NCBI Taxonomy" id="29856"/>
    <lineage>
        <taxon>Eukaryota</taxon>
        <taxon>Fungi</taxon>
        <taxon>Dikarya</taxon>
        <taxon>Ascomycota</taxon>
        <taxon>Pezizomycotina</taxon>
        <taxon>Sordariomycetes</taxon>
        <taxon>Hypocreomycetidae</taxon>
        <taxon>Hypocreales</taxon>
        <taxon>Bionectriaceae</taxon>
        <taxon>Clonostachys</taxon>
    </lineage>
</organism>
<feature type="region of interest" description="Disordered" evidence="1">
    <location>
        <begin position="1"/>
        <end position="22"/>
    </location>
</feature>
<dbReference type="Proteomes" id="UP000766486">
    <property type="component" value="Unassembled WGS sequence"/>
</dbReference>
<keyword evidence="4" id="KW-1185">Reference proteome</keyword>
<proteinExistence type="predicted"/>
<dbReference type="PANTHER" id="PTHR46112:SF2">
    <property type="entry name" value="XAA-PRO AMINOPEPTIDASE P-RELATED"/>
    <property type="match status" value="1"/>
</dbReference>
<feature type="non-terminal residue" evidence="3">
    <location>
        <position position="195"/>
    </location>
</feature>
<accession>A0ABY6UGZ9</accession>
<dbReference type="Gene3D" id="3.40.350.10">
    <property type="entry name" value="Creatinase/prolidase N-terminal domain"/>
    <property type="match status" value="1"/>
</dbReference>
<reference evidence="3 4" key="1">
    <citation type="submission" date="2019-06" db="EMBL/GenBank/DDBJ databases">
        <authorList>
            <person name="Broberg M."/>
        </authorList>
    </citation>
    <scope>NUCLEOTIDE SEQUENCE [LARGE SCALE GENOMIC DNA]</scope>
</reference>
<dbReference type="PANTHER" id="PTHR46112">
    <property type="entry name" value="AMINOPEPTIDASE"/>
    <property type="match status" value="1"/>
</dbReference>
<dbReference type="InterPro" id="IPR029149">
    <property type="entry name" value="Creatin/AminoP/Spt16_N"/>
</dbReference>
<evidence type="ECO:0000313" key="4">
    <source>
        <dbReference type="Proteomes" id="UP000766486"/>
    </source>
</evidence>
<evidence type="ECO:0000256" key="1">
    <source>
        <dbReference type="SAM" id="MobiDB-lite"/>
    </source>
</evidence>
<dbReference type="InterPro" id="IPR000587">
    <property type="entry name" value="Creatinase_N"/>
</dbReference>
<dbReference type="Pfam" id="PF01321">
    <property type="entry name" value="Creatinase_N"/>
    <property type="match status" value="1"/>
</dbReference>
<protein>
    <recommendedName>
        <fullName evidence="2">Creatinase N-terminal domain-containing protein</fullName>
    </recommendedName>
</protein>
<dbReference type="SUPFAM" id="SSF53092">
    <property type="entry name" value="Creatinase/prolidase N-terminal domain"/>
    <property type="match status" value="1"/>
</dbReference>
<name>A0ABY6UGZ9_BIOOC</name>
<dbReference type="EMBL" id="CABFNS010000799">
    <property type="protein sequence ID" value="VUC29324.1"/>
    <property type="molecule type" value="Genomic_DNA"/>
</dbReference>
<dbReference type="InterPro" id="IPR050659">
    <property type="entry name" value="Peptidase_M24B"/>
</dbReference>
<evidence type="ECO:0000259" key="2">
    <source>
        <dbReference type="Pfam" id="PF01321"/>
    </source>
</evidence>
<comment type="caution">
    <text evidence="3">The sequence shown here is derived from an EMBL/GenBank/DDBJ whole genome shotgun (WGS) entry which is preliminary data.</text>
</comment>
<feature type="domain" description="Creatinase N-terminal" evidence="2">
    <location>
        <begin position="94"/>
        <end position="180"/>
    </location>
</feature>
<sequence>MAANYPLEKQPLQESQDSAPIPQPISRQRARCAKYWALLLLVLGSWSMLSLLPDDAPEASSPTAELEACAWSHLEQHVPLLDVPPIARSEFLQRQATLAAALDAAGVDAFIAEPSASTTYYANVSSSFELSERPFLVVIDRRGQFTTLVPKFEVGRIAKLEMVYDTRTTVTWGEEESPYDPLVRTAGLSKVMVDE</sequence>